<name>A0A1M4U3Z8_9FLAO</name>
<keyword evidence="1" id="KW-1133">Transmembrane helix</keyword>
<keyword evidence="3" id="KW-1185">Reference proteome</keyword>
<protein>
    <submittedName>
        <fullName evidence="2">YtxH-like protein</fullName>
    </submittedName>
</protein>
<dbReference type="AlphaFoldDB" id="A0A1M4U3Z8"/>
<reference evidence="3" key="1">
    <citation type="submission" date="2016-11" db="EMBL/GenBank/DDBJ databases">
        <authorList>
            <person name="Varghese N."/>
            <person name="Submissions S."/>
        </authorList>
    </citation>
    <scope>NUCLEOTIDE SEQUENCE [LARGE SCALE GENOMIC DNA]</scope>
    <source>
        <strain evidence="3">DSM 17539</strain>
    </source>
</reference>
<keyword evidence="1" id="KW-0472">Membrane</keyword>
<accession>A0A1M4U3Z8</accession>
<evidence type="ECO:0000256" key="1">
    <source>
        <dbReference type="SAM" id="Phobius"/>
    </source>
</evidence>
<evidence type="ECO:0000313" key="2">
    <source>
        <dbReference type="EMBL" id="SHE51366.1"/>
    </source>
</evidence>
<dbReference type="PANTHER" id="PTHR35792:SF2">
    <property type="entry name" value="GENERAL STRESS PROTEIN"/>
    <property type="match status" value="1"/>
</dbReference>
<organism evidence="2 3">
    <name type="scientific">Arenibacter palladensis</name>
    <dbReference type="NCBI Taxonomy" id="237373"/>
    <lineage>
        <taxon>Bacteria</taxon>
        <taxon>Pseudomonadati</taxon>
        <taxon>Bacteroidota</taxon>
        <taxon>Flavobacteriia</taxon>
        <taxon>Flavobacteriales</taxon>
        <taxon>Flavobacteriaceae</taxon>
        <taxon>Arenibacter</taxon>
    </lineage>
</organism>
<proteinExistence type="predicted"/>
<dbReference type="EMBL" id="FQUX01000001">
    <property type="protein sequence ID" value="SHE51366.1"/>
    <property type="molecule type" value="Genomic_DNA"/>
</dbReference>
<dbReference type="Proteomes" id="UP000184406">
    <property type="component" value="Unassembled WGS sequence"/>
</dbReference>
<dbReference type="RefSeq" id="WP_072860126.1">
    <property type="nucleotide sequence ID" value="NZ_FQUX01000001.1"/>
</dbReference>
<evidence type="ECO:0000313" key="3">
    <source>
        <dbReference type="Proteomes" id="UP000184406"/>
    </source>
</evidence>
<dbReference type="InterPro" id="IPR052928">
    <property type="entry name" value="Desiccation-related_membrane"/>
</dbReference>
<keyword evidence="1" id="KW-0812">Transmembrane</keyword>
<dbReference type="Pfam" id="PF12732">
    <property type="entry name" value="YtxH"/>
    <property type="match status" value="1"/>
</dbReference>
<gene>
    <name evidence="2" type="ORF">SAMN03080594_101483</name>
</gene>
<dbReference type="OrthoDB" id="598035at2"/>
<dbReference type="PANTHER" id="PTHR35792">
    <property type="entry name" value="GENERAL STRESS PROTEIN"/>
    <property type="match status" value="1"/>
</dbReference>
<dbReference type="InterPro" id="IPR024623">
    <property type="entry name" value="YtxH"/>
</dbReference>
<feature type="transmembrane region" description="Helical" evidence="1">
    <location>
        <begin position="6"/>
        <end position="27"/>
    </location>
</feature>
<sequence>MTNDSGNTLLALLTGAAIGAGIGILYAPDKGTKTRKRIKKKAMETTDDLTSRISHAKEELTKTAEAKKVDFEQKLEDTISNMSYKADDIISALEKKLADLKNKNAQLQK</sequence>